<reference evidence="3" key="1">
    <citation type="submission" date="2018-05" db="EMBL/GenBank/DDBJ databases">
        <title>Genome Sequencing of selected type strains of the family Eggerthellaceae.</title>
        <authorList>
            <person name="Danylec N."/>
            <person name="Stoll D.A."/>
            <person name="Doetsch A."/>
            <person name="Huch M."/>
        </authorList>
    </citation>
    <scope>NUCLEOTIDE SEQUENCE [LARGE SCALE GENOMIC DNA]</scope>
    <source>
        <strain evidence="3">DSM 16106</strain>
    </source>
</reference>
<evidence type="ECO:0000313" key="3">
    <source>
        <dbReference type="Proteomes" id="UP000278632"/>
    </source>
</evidence>
<keyword evidence="3" id="KW-1185">Reference proteome</keyword>
<dbReference type="Pfam" id="PF00535">
    <property type="entry name" value="Glycos_transf_2"/>
    <property type="match status" value="2"/>
</dbReference>
<name>A0A3N0B1E6_9ACTN</name>
<comment type="caution">
    <text evidence="2">The sequence shown here is derived from an EMBL/GenBank/DDBJ whole genome shotgun (WGS) entry which is preliminary data.</text>
</comment>
<dbReference type="InterPro" id="IPR001173">
    <property type="entry name" value="Glyco_trans_2-like"/>
</dbReference>
<dbReference type="OrthoDB" id="9788101at2"/>
<dbReference type="PANTHER" id="PTHR43179">
    <property type="entry name" value="RHAMNOSYLTRANSFERASE WBBL"/>
    <property type="match status" value="1"/>
</dbReference>
<protein>
    <submittedName>
        <fullName evidence="2">Glycosyl transferase family 2</fullName>
    </submittedName>
</protein>
<gene>
    <name evidence="2" type="ORF">DMP08_10375</name>
</gene>
<keyword evidence="2" id="KW-0808">Transferase</keyword>
<accession>A0A3N0B1E6</accession>
<feature type="domain" description="Glycosyltransferase 2-like" evidence="1">
    <location>
        <begin position="262"/>
        <end position="358"/>
    </location>
</feature>
<dbReference type="RefSeq" id="WP_123192817.1">
    <property type="nucleotide sequence ID" value="NZ_QICD01000027.1"/>
</dbReference>
<dbReference type="GO" id="GO:0016757">
    <property type="term" value="F:glycosyltransferase activity"/>
    <property type="evidence" value="ECO:0007669"/>
    <property type="project" value="UniProtKB-KW"/>
</dbReference>
<dbReference type="AlphaFoldDB" id="A0A3N0B1E6"/>
<organism evidence="2 3">
    <name type="scientific">Paraeggerthella hongkongensis</name>
    <dbReference type="NCBI Taxonomy" id="230658"/>
    <lineage>
        <taxon>Bacteria</taxon>
        <taxon>Bacillati</taxon>
        <taxon>Actinomycetota</taxon>
        <taxon>Coriobacteriia</taxon>
        <taxon>Eggerthellales</taxon>
        <taxon>Eggerthellaceae</taxon>
        <taxon>Paraeggerthella</taxon>
    </lineage>
</organism>
<evidence type="ECO:0000259" key="1">
    <source>
        <dbReference type="Pfam" id="PF00535"/>
    </source>
</evidence>
<dbReference type="CDD" id="cd04184">
    <property type="entry name" value="GT2_RfbC_Mx_like"/>
    <property type="match status" value="1"/>
</dbReference>
<sequence length="787" mass="87214">MVKVVRACRGDGVAYIEVAGAIARDLVLVSTSEGRVLPASIVSLGNKTCAIVFPLARSSFYVVESGDRSWSFRMGATELKLRSKLAYALQRTEALRLRDCDFEESAPCLNVRFVQVVEDGLEAVVRARIDVPDSVSKDASICMSVLDAVGAATDLEPIVMEDCKDAVDERGRAVRRITVALRLPVGDHGVCLATAVEDGSSQPGGCALLDDTYAALRGGFLDASMDAMHDPSYHAWWEDHRASEDDLRAQARRSFDRPPLFSIVVPLFRTPIAFFDAMYDSVRGQSYGNWELILVNASPDDSSLARKLASLEDERVVALEVENGGIAQNTNVGIEAARGDFICFLDHDDALSLDALYEYASIVDLFPDADLLYCDEDRFDAQGRHAAPFFKPDFSPELLRAHNYITHFLCVSRACVSRIGLMDGLFDGAQDYDFTLRAVERARRVVHVPRVLYHWRMHEASTSMNPESKAYAKDAGLRAVEAHCNRMGFKASVERTDMPFAYRVAHAPRDWGRVDIVIPNKDHARLLRACVESILKTCTYANYRIVIVENNSEEPETFECYESLQALDDRVLVTTWSGAFNYSKIVNFGAAQGDSPYILFLNNDTEVITPDFLEVMLGYFEDEGVGVVGAKLLYADGTVQHAGVGVGLLGAAAHLFTSLPADAGGYFDRARLPQNLSAVTGACQLVRRDVYEHVGGYAEEFAVGYNDVDFCLKAGRAGYRVVCTPYARLSHYEFSSRGRDMRGERMERVRKETDLLRSRWPAFFEGSDPYLNPSLSKDSCYFALGKD</sequence>
<dbReference type="SUPFAM" id="SSF53448">
    <property type="entry name" value="Nucleotide-diphospho-sugar transferases"/>
    <property type="match status" value="2"/>
</dbReference>
<evidence type="ECO:0000313" key="2">
    <source>
        <dbReference type="EMBL" id="RNL40426.1"/>
    </source>
</evidence>
<dbReference type="Proteomes" id="UP000278632">
    <property type="component" value="Unassembled WGS sequence"/>
</dbReference>
<dbReference type="CDD" id="cd04186">
    <property type="entry name" value="GT_2_like_c"/>
    <property type="match status" value="1"/>
</dbReference>
<proteinExistence type="predicted"/>
<dbReference type="Gene3D" id="3.90.550.10">
    <property type="entry name" value="Spore Coat Polysaccharide Biosynthesis Protein SpsA, Chain A"/>
    <property type="match status" value="2"/>
</dbReference>
<dbReference type="InterPro" id="IPR029044">
    <property type="entry name" value="Nucleotide-diphossugar_trans"/>
</dbReference>
<dbReference type="EMBL" id="QICD01000027">
    <property type="protein sequence ID" value="RNL40426.1"/>
    <property type="molecule type" value="Genomic_DNA"/>
</dbReference>
<feature type="domain" description="Glycosyltransferase 2-like" evidence="1">
    <location>
        <begin position="516"/>
        <end position="694"/>
    </location>
</feature>
<dbReference type="PANTHER" id="PTHR43179:SF7">
    <property type="entry name" value="RHAMNOSYLTRANSFERASE WBBL"/>
    <property type="match status" value="1"/>
</dbReference>